<organism evidence="1 2">
    <name type="scientific">Mycoemilia scoparia</name>
    <dbReference type="NCBI Taxonomy" id="417184"/>
    <lineage>
        <taxon>Eukaryota</taxon>
        <taxon>Fungi</taxon>
        <taxon>Fungi incertae sedis</taxon>
        <taxon>Zoopagomycota</taxon>
        <taxon>Kickxellomycotina</taxon>
        <taxon>Kickxellomycetes</taxon>
        <taxon>Kickxellales</taxon>
        <taxon>Kickxellaceae</taxon>
        <taxon>Mycoemilia</taxon>
    </lineage>
</organism>
<sequence length="235" mass="27374">MAALEIKSSFADWVCEYLDATKCLLRDAIEYDLDAEEDIEYLFRVANCNEMKDARVVIKNSYDDYLTSLASQQDDDDDNDFDLLGMINPNFKNFMPVCQRFTQAKEIFYTSRYEKHFESGVNDKLGFNKLVTFTPPQAVDKFGQFAKKVTDDIQRYQKGEEDDYISDGDDFADYLLQIIKLSRVAVSYICICNIALIRYKTRNFDGCEELMGRLMDVPEVREFLEFNYDPEEGEV</sequence>
<protein>
    <submittedName>
        <fullName evidence="1">Uncharacterized protein</fullName>
    </submittedName>
</protein>
<gene>
    <name evidence="1" type="ORF">H4219_006131</name>
</gene>
<comment type="caution">
    <text evidence="1">The sequence shown here is derived from an EMBL/GenBank/DDBJ whole genome shotgun (WGS) entry which is preliminary data.</text>
</comment>
<dbReference type="EMBL" id="JANBPU010000531">
    <property type="protein sequence ID" value="KAJ1910768.1"/>
    <property type="molecule type" value="Genomic_DNA"/>
</dbReference>
<keyword evidence="2" id="KW-1185">Reference proteome</keyword>
<accession>A0A9W8DNI2</accession>
<reference evidence="1" key="1">
    <citation type="submission" date="2022-07" db="EMBL/GenBank/DDBJ databases">
        <title>Phylogenomic reconstructions and comparative analyses of Kickxellomycotina fungi.</title>
        <authorList>
            <person name="Reynolds N.K."/>
            <person name="Stajich J.E."/>
            <person name="Barry K."/>
            <person name="Grigoriev I.V."/>
            <person name="Crous P."/>
            <person name="Smith M.E."/>
        </authorList>
    </citation>
    <scope>NUCLEOTIDE SEQUENCE</scope>
    <source>
        <strain evidence="1">NBRC 100468</strain>
    </source>
</reference>
<proteinExistence type="predicted"/>
<dbReference type="AlphaFoldDB" id="A0A9W8DNI2"/>
<evidence type="ECO:0000313" key="2">
    <source>
        <dbReference type="Proteomes" id="UP001150538"/>
    </source>
</evidence>
<dbReference type="Proteomes" id="UP001150538">
    <property type="component" value="Unassembled WGS sequence"/>
</dbReference>
<name>A0A9W8DNI2_9FUNG</name>
<evidence type="ECO:0000313" key="1">
    <source>
        <dbReference type="EMBL" id="KAJ1910768.1"/>
    </source>
</evidence>